<name>A0A085BFR6_9FLAO</name>
<sequence length="213" mass="25197">MSKQEYSKFIEERAEKNFEKQSKYFDFDSTLFAEIRPLIYQINNSLILESHVPALTATNYLVERLLKIALIYNEVKIESVELEKLNSLYDLPNKKYIKLNFEKSIEKCRNLGLINDSERNFLDTKIRPLIRNSYSHGDPTKITNTLPKKTKAYVGSFSEPGKIDEIDFEKHFIPTFQSQIFNEFAEQNSKTYFDFAYNLISNIEDRINYFHKK</sequence>
<evidence type="ECO:0000313" key="1">
    <source>
        <dbReference type="EMBL" id="KFC21311.1"/>
    </source>
</evidence>
<proteinExistence type="predicted"/>
<comment type="caution">
    <text evidence="1">The sequence shown here is derived from an EMBL/GenBank/DDBJ whole genome shotgun (WGS) entry which is preliminary data.</text>
</comment>
<gene>
    <name evidence="1" type="ORF">IO89_14040</name>
</gene>
<dbReference type="Proteomes" id="UP000028623">
    <property type="component" value="Unassembled WGS sequence"/>
</dbReference>
<reference evidence="1 2" key="1">
    <citation type="submission" date="2014-07" db="EMBL/GenBank/DDBJ databases">
        <title>Epilithonimonas lactis LMG 22401 Genome.</title>
        <authorList>
            <person name="Pipes S.E."/>
            <person name="Stropko S.J."/>
        </authorList>
    </citation>
    <scope>NUCLEOTIDE SEQUENCE [LARGE SCALE GENOMIC DNA]</scope>
    <source>
        <strain evidence="1 2">LMG 24401</strain>
    </source>
</reference>
<accession>A0A085BFR6</accession>
<dbReference type="eggNOG" id="ENOG5031ZFW">
    <property type="taxonomic scope" value="Bacteria"/>
</dbReference>
<organism evidence="1 2">
    <name type="scientific">Epilithonimonas lactis</name>
    <dbReference type="NCBI Taxonomy" id="421072"/>
    <lineage>
        <taxon>Bacteria</taxon>
        <taxon>Pseudomonadati</taxon>
        <taxon>Bacteroidota</taxon>
        <taxon>Flavobacteriia</taxon>
        <taxon>Flavobacteriales</taxon>
        <taxon>Weeksellaceae</taxon>
        <taxon>Chryseobacterium group</taxon>
        <taxon>Epilithonimonas</taxon>
    </lineage>
</organism>
<dbReference type="STRING" id="421072.SAMN04488097_0712"/>
<protein>
    <submittedName>
        <fullName evidence="1">Uncharacterized protein</fullName>
    </submittedName>
</protein>
<keyword evidence="2" id="KW-1185">Reference proteome</keyword>
<dbReference type="OrthoDB" id="1354978at2"/>
<dbReference type="RefSeq" id="WP_034977188.1">
    <property type="nucleotide sequence ID" value="NZ_FOFI01000001.1"/>
</dbReference>
<evidence type="ECO:0000313" key="2">
    <source>
        <dbReference type="Proteomes" id="UP000028623"/>
    </source>
</evidence>
<dbReference type="AlphaFoldDB" id="A0A085BFR6"/>
<dbReference type="EMBL" id="JPLY01000004">
    <property type="protein sequence ID" value="KFC21311.1"/>
    <property type="molecule type" value="Genomic_DNA"/>
</dbReference>